<protein>
    <submittedName>
        <fullName evidence="1">Uncharacterized protein</fullName>
    </submittedName>
</protein>
<dbReference type="PATRIC" id="fig|251703.9.peg.4708"/>
<organism evidence="1 2">
    <name type="scientific">Pseudomonas syringae pv. viburni</name>
    <dbReference type="NCBI Taxonomy" id="251703"/>
    <lineage>
        <taxon>Bacteria</taxon>
        <taxon>Pseudomonadati</taxon>
        <taxon>Pseudomonadota</taxon>
        <taxon>Gammaproteobacteria</taxon>
        <taxon>Pseudomonadales</taxon>
        <taxon>Pseudomonadaceae</taxon>
        <taxon>Pseudomonas</taxon>
    </lineage>
</organism>
<dbReference type="AlphaFoldDB" id="A0A0Q0ERH5"/>
<gene>
    <name evidence="1" type="ORF">ALO40_102521</name>
</gene>
<reference evidence="1 2" key="1">
    <citation type="submission" date="2015-09" db="EMBL/GenBank/DDBJ databases">
        <title>Genome announcement of multiple Pseudomonas syringae strains.</title>
        <authorList>
            <person name="Thakur S."/>
            <person name="Wang P.W."/>
            <person name="Gong Y."/>
            <person name="Weir B.S."/>
            <person name="Guttman D.S."/>
        </authorList>
    </citation>
    <scope>NUCLEOTIDE SEQUENCE [LARGE SCALE GENOMIC DNA]</scope>
    <source>
        <strain evidence="1 2">ICMP3963</strain>
    </source>
</reference>
<proteinExistence type="predicted"/>
<accession>A0A0Q0ERH5</accession>
<dbReference type="EMBL" id="LJRR01000190">
    <property type="protein sequence ID" value="KPZ16722.1"/>
    <property type="molecule type" value="Genomic_DNA"/>
</dbReference>
<comment type="caution">
    <text evidence="1">The sequence shown here is derived from an EMBL/GenBank/DDBJ whole genome shotgun (WGS) entry which is preliminary data.</text>
</comment>
<sequence length="37" mass="3823">MLSWATLGAIATGINQAARRIVTAGVTMGNVLTFCRG</sequence>
<evidence type="ECO:0000313" key="2">
    <source>
        <dbReference type="Proteomes" id="UP000050317"/>
    </source>
</evidence>
<name>A0A0Q0ERH5_9PSED</name>
<dbReference type="Proteomes" id="UP000050317">
    <property type="component" value="Unassembled WGS sequence"/>
</dbReference>
<evidence type="ECO:0000313" key="1">
    <source>
        <dbReference type="EMBL" id="KPZ16722.1"/>
    </source>
</evidence>